<dbReference type="EMBL" id="JBDZYD010000003">
    <property type="protein sequence ID" value="MEQ0559522.1"/>
    <property type="molecule type" value="Genomic_DNA"/>
</dbReference>
<accession>A0ABV0LDQ9</accession>
<protein>
    <recommendedName>
        <fullName evidence="5">PPE family protein</fullName>
    </recommendedName>
</protein>
<feature type="region of interest" description="Disordered" evidence="1">
    <location>
        <begin position="229"/>
        <end position="305"/>
    </location>
</feature>
<feature type="compositionally biased region" description="Pro residues" evidence="1">
    <location>
        <begin position="279"/>
        <end position="299"/>
    </location>
</feature>
<evidence type="ECO:0000313" key="3">
    <source>
        <dbReference type="EMBL" id="MEQ0562854.1"/>
    </source>
</evidence>
<reference evidence="2 4" key="1">
    <citation type="submission" date="2024-05" db="EMBL/GenBank/DDBJ databases">
        <authorList>
            <person name="Zhao H."/>
            <person name="Xu Y."/>
            <person name="Lin S."/>
            <person name="Spain J.C."/>
            <person name="Zhou N.-Y."/>
        </authorList>
    </citation>
    <scope>NUCLEOTIDE SEQUENCE [LARGE SCALE GENOMIC DNA]</scope>
    <source>
        <strain evidence="2 4">NEAU-NG30</strain>
    </source>
</reference>
<comment type="caution">
    <text evidence="2">The sequence shown here is derived from an EMBL/GenBank/DDBJ whole genome shotgun (WGS) entry which is preliminary data.</text>
</comment>
<feature type="compositionally biased region" description="Gly residues" evidence="1">
    <location>
        <begin position="381"/>
        <end position="419"/>
    </location>
</feature>
<dbReference type="RefSeq" id="WP_348949620.1">
    <property type="nucleotide sequence ID" value="NZ_JBDZYD010000003.1"/>
</dbReference>
<dbReference type="Gene3D" id="1.20.1260.20">
    <property type="entry name" value="PPE superfamily"/>
    <property type="match status" value="1"/>
</dbReference>
<sequence length="454" mass="43866">MGNDANTVGKELKYAAAGAGIGAAVGSVVPGVGTAVGAGVGAVAGSLVGLFSGGPDAQHAEANLGGRSIDARAIWEQISPGNTQSLDEGSAAAKALQEVHAERSRQIDALNKTMDAAWQGNAASAAQAGAHPLGIWLDSSANNLQRSHTYLTNQADSFHTVKGKVQEIAKEPPSAGFMDGINPFSDKDDEINRYNEQGKTNVAAFTAYYQASVQNAAGMPQYQAWQGNNISDPGGGGNFGNGGGNFGGGGGGSFGGGGGGGGSFTPPQIGTPKFDTPPRVTPPPVTPPHVTPTPVPTPPGGHYQPPEIPGPGRFGDGTNAAGYLDPSTSSFGPPGGGFGPAGGGGGFGPGGGGVDAGAGTAGFGAGFGPGSGALSGAAEAGAGGAAGTRGAGGMAAGRPGATGAGGMGGMGPHGAGKGGKGAEDEEHSSKYLVAEDPNELFGTDVLTAPPVIGE</sequence>
<evidence type="ECO:0000313" key="4">
    <source>
        <dbReference type="Proteomes" id="UP001440984"/>
    </source>
</evidence>
<evidence type="ECO:0000313" key="2">
    <source>
        <dbReference type="EMBL" id="MEQ0559522.1"/>
    </source>
</evidence>
<feature type="compositionally biased region" description="Gly residues" evidence="1">
    <location>
        <begin position="233"/>
        <end position="263"/>
    </location>
</feature>
<gene>
    <name evidence="2" type="ORF">ABJI51_10610</name>
    <name evidence="3" type="ORF">ABJI51_27565</name>
</gene>
<dbReference type="EMBL" id="JBDZYD010000010">
    <property type="protein sequence ID" value="MEQ0562854.1"/>
    <property type="molecule type" value="Genomic_DNA"/>
</dbReference>
<feature type="region of interest" description="Disordered" evidence="1">
    <location>
        <begin position="377"/>
        <end position="436"/>
    </location>
</feature>
<dbReference type="Proteomes" id="UP001440984">
    <property type="component" value="Unassembled WGS sequence"/>
</dbReference>
<name>A0ABV0LDQ9_9PSEU</name>
<evidence type="ECO:0008006" key="5">
    <source>
        <dbReference type="Google" id="ProtNLM"/>
    </source>
</evidence>
<keyword evidence="4" id="KW-1185">Reference proteome</keyword>
<proteinExistence type="predicted"/>
<evidence type="ECO:0000256" key="1">
    <source>
        <dbReference type="SAM" id="MobiDB-lite"/>
    </source>
</evidence>
<organism evidence="2 4">
    <name type="scientific">Amycolatopsis melonis</name>
    <dbReference type="NCBI Taxonomy" id="3156488"/>
    <lineage>
        <taxon>Bacteria</taxon>
        <taxon>Bacillati</taxon>
        <taxon>Actinomycetota</taxon>
        <taxon>Actinomycetes</taxon>
        <taxon>Pseudonocardiales</taxon>
        <taxon>Pseudonocardiaceae</taxon>
        <taxon>Amycolatopsis</taxon>
    </lineage>
</organism>
<dbReference type="InterPro" id="IPR038332">
    <property type="entry name" value="PPE_sf"/>
</dbReference>